<evidence type="ECO:0000313" key="2">
    <source>
        <dbReference type="EMBL" id="CAI9960750.1"/>
    </source>
</evidence>
<reference evidence="3 5" key="2">
    <citation type="submission" date="2024-07" db="EMBL/GenBank/DDBJ databases">
        <authorList>
            <person name="Akdeniz Z."/>
        </authorList>
    </citation>
    <scope>NUCLEOTIDE SEQUENCE [LARGE SCALE GENOMIC DNA]</scope>
</reference>
<dbReference type="EMBL" id="CAXDID020000140">
    <property type="protein sequence ID" value="CAL6038786.1"/>
    <property type="molecule type" value="Genomic_DNA"/>
</dbReference>
<gene>
    <name evidence="3" type="ORF">HINF_LOCUS37538</name>
    <name evidence="4" type="ORF">HINF_LOCUS37540</name>
    <name evidence="1" type="ORF">HINF_LOCUS48393</name>
    <name evidence="2" type="ORF">HINF_LOCUS48395</name>
</gene>
<dbReference type="EMBL" id="CAXDID020000140">
    <property type="protein sequence ID" value="CAL6038790.1"/>
    <property type="molecule type" value="Genomic_DNA"/>
</dbReference>
<dbReference type="Proteomes" id="UP001642409">
    <property type="component" value="Unassembled WGS sequence"/>
</dbReference>
<dbReference type="AlphaFoldDB" id="A0AA86VA47"/>
<keyword evidence="5" id="KW-1185">Reference proteome</keyword>
<accession>A0AA86VA47</accession>
<dbReference type="EMBL" id="CATOUU010000934">
    <property type="protein sequence ID" value="CAI9960748.1"/>
    <property type="molecule type" value="Genomic_DNA"/>
</dbReference>
<comment type="caution">
    <text evidence="1">The sequence shown here is derived from an EMBL/GenBank/DDBJ whole genome shotgun (WGS) entry which is preliminary data.</text>
</comment>
<protein>
    <submittedName>
        <fullName evidence="3">Hypothetical_protein</fullName>
    </submittedName>
</protein>
<name>A0AA86VA47_9EUKA</name>
<evidence type="ECO:0000313" key="1">
    <source>
        <dbReference type="EMBL" id="CAI9960748.1"/>
    </source>
</evidence>
<reference evidence="1" key="1">
    <citation type="submission" date="2023-06" db="EMBL/GenBank/DDBJ databases">
        <authorList>
            <person name="Kurt Z."/>
        </authorList>
    </citation>
    <scope>NUCLEOTIDE SEQUENCE</scope>
</reference>
<evidence type="ECO:0000313" key="4">
    <source>
        <dbReference type="EMBL" id="CAL6038790.1"/>
    </source>
</evidence>
<dbReference type="EMBL" id="CATOUU010000934">
    <property type="protein sequence ID" value="CAI9960750.1"/>
    <property type="molecule type" value="Genomic_DNA"/>
</dbReference>
<proteinExistence type="predicted"/>
<evidence type="ECO:0000313" key="5">
    <source>
        <dbReference type="Proteomes" id="UP001642409"/>
    </source>
</evidence>
<organism evidence="1">
    <name type="scientific">Hexamita inflata</name>
    <dbReference type="NCBI Taxonomy" id="28002"/>
    <lineage>
        <taxon>Eukaryota</taxon>
        <taxon>Metamonada</taxon>
        <taxon>Diplomonadida</taxon>
        <taxon>Hexamitidae</taxon>
        <taxon>Hexamitinae</taxon>
        <taxon>Hexamita</taxon>
    </lineage>
</organism>
<evidence type="ECO:0000313" key="3">
    <source>
        <dbReference type="EMBL" id="CAL6038786.1"/>
    </source>
</evidence>
<sequence length="117" mass="13558">MRTLNLQWVQHKCDQHLARATKPALPHAKAFSELPQCPVSIFETYLILKRFHLSLHSSRSSRLLRIIFKIHHSPLSAIALWFNAFCNNYMSASIARSRAHKDTQIRTLSGKSRTIRH</sequence>